<feature type="transmembrane region" description="Helical" evidence="1">
    <location>
        <begin position="25"/>
        <end position="44"/>
    </location>
</feature>
<reference evidence="2" key="1">
    <citation type="submission" date="2022-08" db="EMBL/GenBank/DDBJ databases">
        <authorList>
            <person name="Gutierrez-Valencia J."/>
        </authorList>
    </citation>
    <scope>NUCLEOTIDE SEQUENCE</scope>
</reference>
<evidence type="ECO:0000313" key="3">
    <source>
        <dbReference type="Proteomes" id="UP001154282"/>
    </source>
</evidence>
<keyword evidence="1" id="KW-0472">Membrane</keyword>
<keyword evidence="1" id="KW-1133">Transmembrane helix</keyword>
<sequence>MNGLLCFATITDEIKSKPKPRRSRILEGIFGLILFFISWTNNIVR</sequence>
<dbReference type="Proteomes" id="UP001154282">
    <property type="component" value="Unassembled WGS sequence"/>
</dbReference>
<name>A0AAV0S344_9ROSI</name>
<accession>A0AAV0S344</accession>
<gene>
    <name evidence="2" type="ORF">LITE_LOCUS51330</name>
</gene>
<evidence type="ECO:0000256" key="1">
    <source>
        <dbReference type="SAM" id="Phobius"/>
    </source>
</evidence>
<dbReference type="AlphaFoldDB" id="A0AAV0S344"/>
<evidence type="ECO:0000313" key="2">
    <source>
        <dbReference type="EMBL" id="CAI0627589.1"/>
    </source>
</evidence>
<proteinExistence type="predicted"/>
<keyword evidence="1" id="KW-0812">Transmembrane</keyword>
<keyword evidence="3" id="KW-1185">Reference proteome</keyword>
<organism evidence="2 3">
    <name type="scientific">Linum tenue</name>
    <dbReference type="NCBI Taxonomy" id="586396"/>
    <lineage>
        <taxon>Eukaryota</taxon>
        <taxon>Viridiplantae</taxon>
        <taxon>Streptophyta</taxon>
        <taxon>Embryophyta</taxon>
        <taxon>Tracheophyta</taxon>
        <taxon>Spermatophyta</taxon>
        <taxon>Magnoliopsida</taxon>
        <taxon>eudicotyledons</taxon>
        <taxon>Gunneridae</taxon>
        <taxon>Pentapetalae</taxon>
        <taxon>rosids</taxon>
        <taxon>fabids</taxon>
        <taxon>Malpighiales</taxon>
        <taxon>Linaceae</taxon>
        <taxon>Linum</taxon>
    </lineage>
</organism>
<protein>
    <submittedName>
        <fullName evidence="2">Uncharacterized protein</fullName>
    </submittedName>
</protein>
<comment type="caution">
    <text evidence="2">The sequence shown here is derived from an EMBL/GenBank/DDBJ whole genome shotgun (WGS) entry which is preliminary data.</text>
</comment>
<dbReference type="EMBL" id="CAMGYJ010000011">
    <property type="protein sequence ID" value="CAI0627589.1"/>
    <property type="molecule type" value="Genomic_DNA"/>
</dbReference>